<dbReference type="EMBL" id="JBHSRS010000042">
    <property type="protein sequence ID" value="MFC6282010.1"/>
    <property type="molecule type" value="Genomic_DNA"/>
</dbReference>
<dbReference type="Pfam" id="PF01527">
    <property type="entry name" value="HTH_Tnp_1"/>
    <property type="match status" value="1"/>
</dbReference>
<dbReference type="Pfam" id="PF13333">
    <property type="entry name" value="rve_2"/>
    <property type="match status" value="1"/>
</dbReference>
<dbReference type="PANTHER" id="PTHR46889:SF4">
    <property type="entry name" value="TRANSPOSASE INSO FOR INSERTION SEQUENCE ELEMENT IS911B-RELATED"/>
    <property type="match status" value="1"/>
</dbReference>
<dbReference type="Proteomes" id="UP001596270">
    <property type="component" value="Unassembled WGS sequence"/>
</dbReference>
<dbReference type="SUPFAM" id="SSF46689">
    <property type="entry name" value="Homeodomain-like"/>
    <property type="match status" value="1"/>
</dbReference>
<evidence type="ECO:0000313" key="4">
    <source>
        <dbReference type="Proteomes" id="UP001596270"/>
    </source>
</evidence>
<keyword evidence="1" id="KW-0175">Coiled coil</keyword>
<evidence type="ECO:0000313" key="3">
    <source>
        <dbReference type="EMBL" id="MFC6282010.1"/>
    </source>
</evidence>
<dbReference type="Gene3D" id="1.10.10.60">
    <property type="entry name" value="Homeodomain-like"/>
    <property type="match status" value="1"/>
</dbReference>
<organism evidence="3 4">
    <name type="scientific">Polaromonas aquatica</name>
    <dbReference type="NCBI Taxonomy" id="332657"/>
    <lineage>
        <taxon>Bacteria</taxon>
        <taxon>Pseudomonadati</taxon>
        <taxon>Pseudomonadota</taxon>
        <taxon>Betaproteobacteria</taxon>
        <taxon>Burkholderiales</taxon>
        <taxon>Comamonadaceae</taxon>
        <taxon>Polaromonas</taxon>
    </lineage>
</organism>
<evidence type="ECO:0000256" key="1">
    <source>
        <dbReference type="SAM" id="Coils"/>
    </source>
</evidence>
<proteinExistence type="predicted"/>
<dbReference type="InterPro" id="IPR025948">
    <property type="entry name" value="HTH-like_dom"/>
</dbReference>
<gene>
    <name evidence="3" type="ORF">ACFQND_12280</name>
</gene>
<dbReference type="PANTHER" id="PTHR46889">
    <property type="entry name" value="TRANSPOSASE INSF FOR INSERTION SEQUENCE IS3B-RELATED"/>
    <property type="match status" value="1"/>
</dbReference>
<dbReference type="RefSeq" id="WP_377413626.1">
    <property type="nucleotide sequence ID" value="NZ_JBHSRS010000042.1"/>
</dbReference>
<dbReference type="Pfam" id="PF00665">
    <property type="entry name" value="rve"/>
    <property type="match status" value="1"/>
</dbReference>
<dbReference type="SUPFAM" id="SSF53098">
    <property type="entry name" value="Ribonuclease H-like"/>
    <property type="match status" value="1"/>
</dbReference>
<comment type="caution">
    <text evidence="3">The sequence shown here is derived from an EMBL/GenBank/DDBJ whole genome shotgun (WGS) entry which is preliminary data.</text>
</comment>
<dbReference type="InterPro" id="IPR001584">
    <property type="entry name" value="Integrase_cat-core"/>
</dbReference>
<dbReference type="InterPro" id="IPR048020">
    <property type="entry name" value="Transpos_IS3"/>
</dbReference>
<sequence length="379" mass="43694">MKRVSYTAEFKAEAVKQVIERGHGVVEVSSRLGVSDKSLYLWVRQAKEKQGAGSGEAASLKSEIARLKAELKRTSEERDILKKGRRVLCQSVRVRYAFMAEHHGQFRLKSMCRVLRVQRSGYYAWRAAPKSMRAQTDETLTTAIKQAFEDSDGIYGSPRVHRDLREAGMRCGKKRVARLMQVAKLRSVRGYKRPRYRAGKPAVAAPNRLQRQFTFEHPDQAWVTDITYIRTDEGWLYLAVVIDLYSRTVVGWSMKPTMATELVLDALTMAVWRRRPKAEVIIHSDQGSQFASDDFNRWCKDNALLPSMSRRGNCWDNAVAESFFSSLKKERIKRQIYPTRDDARSDVFDYIEGFYNRVRRHSHLDLLSPLAFEQLRTGS</sequence>
<dbReference type="InterPro" id="IPR009057">
    <property type="entry name" value="Homeodomain-like_sf"/>
</dbReference>
<dbReference type="PROSITE" id="PS50994">
    <property type="entry name" value="INTEGRASE"/>
    <property type="match status" value="1"/>
</dbReference>
<dbReference type="NCBIfam" id="NF033516">
    <property type="entry name" value="transpos_IS3"/>
    <property type="match status" value="1"/>
</dbReference>
<dbReference type="InterPro" id="IPR050900">
    <property type="entry name" value="Transposase_IS3/IS150/IS904"/>
</dbReference>
<feature type="coiled-coil region" evidence="1">
    <location>
        <begin position="57"/>
        <end position="84"/>
    </location>
</feature>
<dbReference type="InterPro" id="IPR002514">
    <property type="entry name" value="Transposase_8"/>
</dbReference>
<dbReference type="InterPro" id="IPR012337">
    <property type="entry name" value="RNaseH-like_sf"/>
</dbReference>
<name>A0ABW1TXF5_9BURK</name>
<dbReference type="Pfam" id="PF13276">
    <property type="entry name" value="HTH_21"/>
    <property type="match status" value="1"/>
</dbReference>
<feature type="domain" description="Integrase catalytic" evidence="2">
    <location>
        <begin position="214"/>
        <end position="377"/>
    </location>
</feature>
<accession>A0ABW1TXF5</accession>
<reference evidence="4" key="1">
    <citation type="journal article" date="2019" name="Int. J. Syst. Evol. Microbiol.">
        <title>The Global Catalogue of Microorganisms (GCM) 10K type strain sequencing project: providing services to taxonomists for standard genome sequencing and annotation.</title>
        <authorList>
            <consortium name="The Broad Institute Genomics Platform"/>
            <consortium name="The Broad Institute Genome Sequencing Center for Infectious Disease"/>
            <person name="Wu L."/>
            <person name="Ma J."/>
        </authorList>
    </citation>
    <scope>NUCLEOTIDE SEQUENCE [LARGE SCALE GENOMIC DNA]</scope>
    <source>
        <strain evidence="4">CCUG 39402</strain>
    </source>
</reference>
<dbReference type="InterPro" id="IPR036397">
    <property type="entry name" value="RNaseH_sf"/>
</dbReference>
<protein>
    <submittedName>
        <fullName evidence="3">IS3 family transposase</fullName>
    </submittedName>
</protein>
<keyword evidence="4" id="KW-1185">Reference proteome</keyword>
<evidence type="ECO:0000259" key="2">
    <source>
        <dbReference type="PROSITE" id="PS50994"/>
    </source>
</evidence>
<dbReference type="Gene3D" id="3.30.420.10">
    <property type="entry name" value="Ribonuclease H-like superfamily/Ribonuclease H"/>
    <property type="match status" value="1"/>
</dbReference>